<dbReference type="EMBL" id="JBFRCH010000003">
    <property type="protein sequence ID" value="MEX3931577.1"/>
    <property type="molecule type" value="Genomic_DNA"/>
</dbReference>
<gene>
    <name evidence="1" type="ORF">AB4Y32_07100</name>
</gene>
<reference evidence="1" key="1">
    <citation type="submission" date="2024-07" db="EMBL/GenBank/DDBJ databases">
        <title>A survey of Mimosa microsymbionts across Brazilian biomes reveals a high diversity of Paraburkholderia nodulating endemic species, but also that Cupriavidus is common as a symbiont of widespread species.</title>
        <authorList>
            <person name="Rouws L."/>
            <person name="Barauna A."/>
            <person name="Beukes C."/>
            <person name="Rouws J.R.C."/>
            <person name="De Faria S.M."/>
            <person name="Gross E."/>
            <person name="Bueno Dos Reis Junior F."/>
            <person name="Simon M.F."/>
            <person name="Maluk M."/>
            <person name="Odee D.W."/>
            <person name="Kenicer G."/>
            <person name="Young J.P.W."/>
            <person name="Reis V.M."/>
            <person name="Zilli J."/>
            <person name="James E.K."/>
        </authorList>
    </citation>
    <scope>NUCLEOTIDE SEQUENCE</scope>
    <source>
        <strain evidence="1">EG181B</strain>
    </source>
</reference>
<protein>
    <submittedName>
        <fullName evidence="1">Amino acid racemase</fullName>
        <ecNumber evidence="1">5.1.1.-</ecNumber>
    </submittedName>
</protein>
<accession>A0ACC6TW76</accession>
<evidence type="ECO:0000313" key="2">
    <source>
        <dbReference type="Proteomes" id="UP001558850"/>
    </source>
</evidence>
<keyword evidence="2" id="KW-1185">Reference proteome</keyword>
<dbReference type="EC" id="5.1.1.-" evidence="1"/>
<comment type="caution">
    <text evidence="1">The sequence shown here is derived from an EMBL/GenBank/DDBJ whole genome shotgun (WGS) entry which is preliminary data.</text>
</comment>
<dbReference type="Proteomes" id="UP001558850">
    <property type="component" value="Unassembled WGS sequence"/>
</dbReference>
<proteinExistence type="predicted"/>
<sequence>MKPSSVIGRRAFGIVGGAARLASVDLLRKMHCANSAARHFQPLDIAVERGASGKRCEPYPPVAGSAEHKLRTFDAIRDFERRGVLAVALPCFESHLFIDELQANTSVAVIDMVAALFAHIRRRFPFARRVGVLTSPLMCERRLFERYGARVGIDVVSVGIKDAGALRAACDALIAQDVDVLLPATTDSALSVQRLGALAVPIVDSYAAYAQHLITADHCKPARQVTLGVVGGVGPAATVDFMHKVVRNTPAVRDQEHIKIIVEQNPQIPDRTDHLMGNGMDPTLALYATCRKLEDGGADVIAIPCNTAHAFIVPIEARLRVPIVSMMSVTADHLRTTFPAVERIGLLATDGTLASGVYRVALEARGLTQVLPSAAMQARVANAIYGTRGVKAGFTSGECVDDIIAAIESLLLQEVEVILLACTELPLLFPQAATITRRGRTAHLVDPTDVLAKCCVEFALGKPIGEPIAKQAKAPLERVPVEYAALAARAERGTALNAGVLLSTIAS</sequence>
<name>A0ACC6TW76_9BURK</name>
<keyword evidence="1" id="KW-0413">Isomerase</keyword>
<evidence type="ECO:0000313" key="1">
    <source>
        <dbReference type="EMBL" id="MEX3931577.1"/>
    </source>
</evidence>
<organism evidence="1 2">
    <name type="scientific">Paraburkholderia phymatum</name>
    <dbReference type="NCBI Taxonomy" id="148447"/>
    <lineage>
        <taxon>Bacteria</taxon>
        <taxon>Pseudomonadati</taxon>
        <taxon>Pseudomonadota</taxon>
        <taxon>Betaproteobacteria</taxon>
        <taxon>Burkholderiales</taxon>
        <taxon>Burkholderiaceae</taxon>
        <taxon>Paraburkholderia</taxon>
    </lineage>
</organism>